<dbReference type="Proteomes" id="UP001058003">
    <property type="component" value="Chromosome"/>
</dbReference>
<protein>
    <submittedName>
        <fullName evidence="6">Hydrolase</fullName>
    </submittedName>
</protein>
<dbReference type="Gene3D" id="3.40.50.1820">
    <property type="entry name" value="alpha/beta hydrolase"/>
    <property type="match status" value="1"/>
</dbReference>
<feature type="region of interest" description="Disordered" evidence="4">
    <location>
        <begin position="32"/>
        <end position="63"/>
    </location>
</feature>
<evidence type="ECO:0000256" key="1">
    <source>
        <dbReference type="ARBA" id="ARBA00022801"/>
    </source>
</evidence>
<proteinExistence type="predicted"/>
<reference evidence="6" key="1">
    <citation type="submission" date="2021-04" db="EMBL/GenBank/DDBJ databases">
        <title>Dactylosporangium aurantiacum NRRL B-8018 full assembly.</title>
        <authorList>
            <person name="Hartkoorn R.C."/>
            <person name="Beaudoing E."/>
            <person name="Hot D."/>
        </authorList>
    </citation>
    <scope>NUCLEOTIDE SEQUENCE</scope>
    <source>
        <strain evidence="6">NRRL B-8018</strain>
    </source>
</reference>
<dbReference type="AlphaFoldDB" id="A0A9Q9ISZ8"/>
<dbReference type="EMBL" id="CP073767">
    <property type="protein sequence ID" value="UWZ58845.1"/>
    <property type="molecule type" value="Genomic_DNA"/>
</dbReference>
<gene>
    <name evidence="6" type="ORF">Daura_23345</name>
</gene>
<keyword evidence="1 6" id="KW-0378">Hydrolase</keyword>
<dbReference type="PANTHER" id="PTHR10272">
    <property type="entry name" value="PLATELET-ACTIVATING FACTOR ACETYLHYDROLASE"/>
    <property type="match status" value="1"/>
</dbReference>
<feature type="chain" id="PRO_5040285343" evidence="5">
    <location>
        <begin position="32"/>
        <end position="379"/>
    </location>
</feature>
<evidence type="ECO:0000256" key="4">
    <source>
        <dbReference type="SAM" id="MobiDB-lite"/>
    </source>
</evidence>
<dbReference type="Pfam" id="PF03403">
    <property type="entry name" value="PAF-AH_p_II"/>
    <property type="match status" value="2"/>
</dbReference>
<organism evidence="6 7">
    <name type="scientific">Dactylosporangium aurantiacum</name>
    <dbReference type="NCBI Taxonomy" id="35754"/>
    <lineage>
        <taxon>Bacteria</taxon>
        <taxon>Bacillati</taxon>
        <taxon>Actinomycetota</taxon>
        <taxon>Actinomycetes</taxon>
        <taxon>Micromonosporales</taxon>
        <taxon>Micromonosporaceae</taxon>
        <taxon>Dactylosporangium</taxon>
    </lineage>
</organism>
<dbReference type="RefSeq" id="WP_052387308.1">
    <property type="nucleotide sequence ID" value="NZ_CP073767.1"/>
</dbReference>
<evidence type="ECO:0000256" key="5">
    <source>
        <dbReference type="SAM" id="SignalP"/>
    </source>
</evidence>
<dbReference type="GO" id="GO:0003847">
    <property type="term" value="F:1-alkyl-2-acetylglycerophosphocholine esterase activity"/>
    <property type="evidence" value="ECO:0007669"/>
    <property type="project" value="TreeGrafter"/>
</dbReference>
<feature type="signal peptide" evidence="5">
    <location>
        <begin position="1"/>
        <end position="31"/>
    </location>
</feature>
<accession>A0A9Q9ISZ8</accession>
<keyword evidence="2" id="KW-0442">Lipid degradation</keyword>
<dbReference type="GO" id="GO:0016042">
    <property type="term" value="P:lipid catabolic process"/>
    <property type="evidence" value="ECO:0007669"/>
    <property type="project" value="UniProtKB-KW"/>
</dbReference>
<dbReference type="KEGG" id="daur:Daura_23345"/>
<keyword evidence="7" id="KW-1185">Reference proteome</keyword>
<evidence type="ECO:0000256" key="3">
    <source>
        <dbReference type="ARBA" id="ARBA00023098"/>
    </source>
</evidence>
<evidence type="ECO:0000313" key="6">
    <source>
        <dbReference type="EMBL" id="UWZ58845.1"/>
    </source>
</evidence>
<keyword evidence="3" id="KW-0443">Lipid metabolism</keyword>
<name>A0A9Q9ISZ8_9ACTN</name>
<keyword evidence="5" id="KW-0732">Signal</keyword>
<dbReference type="PANTHER" id="PTHR10272:SF0">
    <property type="entry name" value="PLATELET-ACTIVATING FACTOR ACETYLHYDROLASE"/>
    <property type="match status" value="1"/>
</dbReference>
<feature type="compositionally biased region" description="Pro residues" evidence="4">
    <location>
        <begin position="47"/>
        <end position="61"/>
    </location>
</feature>
<evidence type="ECO:0000256" key="2">
    <source>
        <dbReference type="ARBA" id="ARBA00022963"/>
    </source>
</evidence>
<evidence type="ECO:0000313" key="7">
    <source>
        <dbReference type="Proteomes" id="UP001058003"/>
    </source>
</evidence>
<sequence length="379" mass="40312">MLTTVHLRSHRRRGVVAAVCLLAIVATAASATPSAEAGDARAGRPTATPPGVPHLPEPTGPRPVGSTSLYLEDLARPDPWVPAARTRQLMVSLWYPAKTKHGPRVPYLTPTESELVLQGTVGAPSDVLSTTRTNAIRDAAPAAGGRALPLVVLSPGFTWPRSSLSALAEELASWGYAVVGIDHTYETFATTFPDGRVTTCAACELEDVDDFGRKAEASRAADISFVLDQLTGAHPVWNGAGRLDRSRIAVVGSSLGGASSTEAMLRDPRVRAGVNMDGQMFAPLPAGGLSRPLLLLGQQSFHRPGGVDDPTWDANWPLLTGWKRWLVVAGSVHASFTDYDLLAEQIGVDLGSELTGPRSVQLTRRYVRAFLDLHLRGVA</sequence>
<dbReference type="InterPro" id="IPR029058">
    <property type="entry name" value="AB_hydrolase_fold"/>
</dbReference>
<dbReference type="SUPFAM" id="SSF53474">
    <property type="entry name" value="alpha/beta-Hydrolases"/>
    <property type="match status" value="1"/>
</dbReference>